<reference evidence="4" key="2">
    <citation type="submission" date="2020-09" db="EMBL/GenBank/DDBJ databases">
        <authorList>
            <person name="Sun Q."/>
            <person name="Ohkuma M."/>
        </authorList>
    </citation>
    <scope>NUCLEOTIDE SEQUENCE</scope>
    <source>
        <strain evidence="4">JCM 13306</strain>
    </source>
</reference>
<dbReference type="AlphaFoldDB" id="A0A919KJ97"/>
<dbReference type="SUPFAM" id="SSF53474">
    <property type="entry name" value="alpha/beta-Hydrolases"/>
    <property type="match status" value="1"/>
</dbReference>
<name>A0A919KJ97_9XANT</name>
<dbReference type="Proteomes" id="UP000623958">
    <property type="component" value="Unassembled WGS sequence"/>
</dbReference>
<proteinExistence type="predicted"/>
<evidence type="ECO:0000256" key="1">
    <source>
        <dbReference type="ARBA" id="ARBA00022801"/>
    </source>
</evidence>
<evidence type="ECO:0000256" key="2">
    <source>
        <dbReference type="SAM" id="MobiDB-lite"/>
    </source>
</evidence>
<dbReference type="InterPro" id="IPR050300">
    <property type="entry name" value="GDXG_lipolytic_enzyme"/>
</dbReference>
<evidence type="ECO:0000259" key="3">
    <source>
        <dbReference type="Pfam" id="PF07859"/>
    </source>
</evidence>
<dbReference type="Gene3D" id="3.40.50.1820">
    <property type="entry name" value="alpha/beta hydrolase"/>
    <property type="match status" value="1"/>
</dbReference>
<keyword evidence="5" id="KW-1185">Reference proteome</keyword>
<dbReference type="InterPro" id="IPR013094">
    <property type="entry name" value="AB_hydrolase_3"/>
</dbReference>
<dbReference type="EMBL" id="BNBA01000018">
    <property type="protein sequence ID" value="GHH55688.1"/>
    <property type="molecule type" value="Genomic_DNA"/>
</dbReference>
<keyword evidence="1" id="KW-0378">Hydrolase</keyword>
<accession>A0A919KJ97</accession>
<dbReference type="PANTHER" id="PTHR48081">
    <property type="entry name" value="AB HYDROLASE SUPERFAMILY PROTEIN C4A8.06C"/>
    <property type="match status" value="1"/>
</dbReference>
<sequence length="354" mass="37440">MHNPYLVSADQPIAALTRDEAISDSTRAVNAKLAQDLASMKPMEGLQEMREAYVKGELGLPASPKSSRARTMMIEGPGGPIELRILVPNEVRGVYLHIHGGGWIAGSNDTWDDQLELFGREAGMATVSFNYRLAPEHPAPAAIDDSVAVASWLIDNAAAEFGTSWLAIGGESAGSNLAALTLLRLRDQGKGGAFKAASLLFGCFDLSLTPSVFRAQGAPFVSLDAMRQFTSAFAGDTDLKDPSISPLYADLHDLPPALFSVGSVDPLIDDSLFMHMRWQAAGNVSQLAIYPGGTHGFNSFDSEIALAGNRGIAAFLAAVRADPEGFGFKPSASADERSRSVLGSGLISSQPQFG</sequence>
<dbReference type="InterPro" id="IPR029058">
    <property type="entry name" value="AB_hydrolase_fold"/>
</dbReference>
<organism evidence="4 5">
    <name type="scientific">Xanthomonas boreopolis</name>
    <dbReference type="NCBI Taxonomy" id="86183"/>
    <lineage>
        <taxon>Bacteria</taxon>
        <taxon>Pseudomonadati</taxon>
        <taxon>Pseudomonadota</taxon>
        <taxon>Gammaproteobacteria</taxon>
        <taxon>Lysobacterales</taxon>
        <taxon>Lysobacteraceae</taxon>
        <taxon>Xanthomonas</taxon>
    </lineage>
</organism>
<feature type="domain" description="Alpha/beta hydrolase fold-3" evidence="3">
    <location>
        <begin position="96"/>
        <end position="297"/>
    </location>
</feature>
<dbReference type="PANTHER" id="PTHR48081:SF8">
    <property type="entry name" value="ALPHA_BETA HYDROLASE FOLD-3 DOMAIN-CONTAINING PROTEIN-RELATED"/>
    <property type="match status" value="1"/>
</dbReference>
<evidence type="ECO:0000313" key="5">
    <source>
        <dbReference type="Proteomes" id="UP000623958"/>
    </source>
</evidence>
<protein>
    <recommendedName>
        <fullName evidence="3">Alpha/beta hydrolase fold-3 domain-containing protein</fullName>
    </recommendedName>
</protein>
<dbReference type="GO" id="GO:0016787">
    <property type="term" value="F:hydrolase activity"/>
    <property type="evidence" value="ECO:0007669"/>
    <property type="project" value="UniProtKB-KW"/>
</dbReference>
<gene>
    <name evidence="4" type="ORF">GCM10009090_24360</name>
</gene>
<dbReference type="Pfam" id="PF07859">
    <property type="entry name" value="Abhydrolase_3"/>
    <property type="match status" value="1"/>
</dbReference>
<feature type="region of interest" description="Disordered" evidence="2">
    <location>
        <begin position="328"/>
        <end position="354"/>
    </location>
</feature>
<reference evidence="4" key="1">
    <citation type="journal article" date="2014" name="Int. J. Syst. Evol. Microbiol.">
        <title>Complete genome sequence of Corynebacterium casei LMG S-19264T (=DSM 44701T), isolated from a smear-ripened cheese.</title>
        <authorList>
            <consortium name="US DOE Joint Genome Institute (JGI-PGF)"/>
            <person name="Walter F."/>
            <person name="Albersmeier A."/>
            <person name="Kalinowski J."/>
            <person name="Ruckert C."/>
        </authorList>
    </citation>
    <scope>NUCLEOTIDE SEQUENCE</scope>
    <source>
        <strain evidence="4">JCM 13306</strain>
    </source>
</reference>
<dbReference type="RefSeq" id="WP_434026905.1">
    <property type="nucleotide sequence ID" value="NZ_BNBA01000018.1"/>
</dbReference>
<evidence type="ECO:0000313" key="4">
    <source>
        <dbReference type="EMBL" id="GHH55688.1"/>
    </source>
</evidence>
<comment type="caution">
    <text evidence="4">The sequence shown here is derived from an EMBL/GenBank/DDBJ whole genome shotgun (WGS) entry which is preliminary data.</text>
</comment>